<keyword evidence="4" id="KW-0862">Zinc</keyword>
<dbReference type="PROSITE" id="PS50249">
    <property type="entry name" value="MPN"/>
    <property type="match status" value="1"/>
</dbReference>
<keyword evidence="1" id="KW-0645">Protease</keyword>
<dbReference type="PROSITE" id="PS01302">
    <property type="entry name" value="UPF0758"/>
    <property type="match status" value="1"/>
</dbReference>
<evidence type="ECO:0000259" key="7">
    <source>
        <dbReference type="PROSITE" id="PS50249"/>
    </source>
</evidence>
<keyword evidence="3" id="KW-0378">Hydrolase</keyword>
<evidence type="ECO:0000313" key="8">
    <source>
        <dbReference type="EMBL" id="QDV56379.1"/>
    </source>
</evidence>
<evidence type="ECO:0000256" key="2">
    <source>
        <dbReference type="ARBA" id="ARBA00022723"/>
    </source>
</evidence>
<dbReference type="Pfam" id="PF20582">
    <property type="entry name" value="UPF0758_N"/>
    <property type="match status" value="1"/>
</dbReference>
<dbReference type="InterPro" id="IPR025657">
    <property type="entry name" value="RadC_JAB"/>
</dbReference>
<dbReference type="Gene3D" id="3.40.140.10">
    <property type="entry name" value="Cytidine Deaminase, domain 2"/>
    <property type="match status" value="1"/>
</dbReference>
<dbReference type="PANTHER" id="PTHR30471:SF3">
    <property type="entry name" value="UPF0758 PROTEIN YEES-RELATED"/>
    <property type="match status" value="1"/>
</dbReference>
<accession>A0A518ITG3</accession>
<name>A0A518ITG3_9BACT</name>
<dbReference type="GO" id="GO:0006508">
    <property type="term" value="P:proteolysis"/>
    <property type="evidence" value="ECO:0007669"/>
    <property type="project" value="UniProtKB-KW"/>
</dbReference>
<keyword evidence="5" id="KW-0482">Metalloprotease</keyword>
<dbReference type="AlphaFoldDB" id="A0A518ITG3"/>
<evidence type="ECO:0000256" key="3">
    <source>
        <dbReference type="ARBA" id="ARBA00022801"/>
    </source>
</evidence>
<reference evidence="8 9" key="1">
    <citation type="submission" date="2019-02" db="EMBL/GenBank/DDBJ databases">
        <title>Deep-cultivation of Planctomycetes and their phenomic and genomic characterization uncovers novel biology.</title>
        <authorList>
            <person name="Wiegand S."/>
            <person name="Jogler M."/>
            <person name="Boedeker C."/>
            <person name="Pinto D."/>
            <person name="Vollmers J."/>
            <person name="Rivas-Marin E."/>
            <person name="Kohn T."/>
            <person name="Peeters S.H."/>
            <person name="Heuer A."/>
            <person name="Rast P."/>
            <person name="Oberbeckmann S."/>
            <person name="Bunk B."/>
            <person name="Jeske O."/>
            <person name="Meyerdierks A."/>
            <person name="Storesund J.E."/>
            <person name="Kallscheuer N."/>
            <person name="Luecker S."/>
            <person name="Lage O.M."/>
            <person name="Pohl T."/>
            <person name="Merkel B.J."/>
            <person name="Hornburger P."/>
            <person name="Mueller R.-W."/>
            <person name="Bruemmer F."/>
            <person name="Labrenz M."/>
            <person name="Spormann A.M."/>
            <person name="Op den Camp H."/>
            <person name="Overmann J."/>
            <person name="Amann R."/>
            <person name="Jetten M.S.M."/>
            <person name="Mascher T."/>
            <person name="Medema M.H."/>
            <person name="Devos D.P."/>
            <person name="Kaster A.-K."/>
            <person name="Ovreas L."/>
            <person name="Rohde M."/>
            <person name="Galperin M.Y."/>
            <person name="Jogler C."/>
        </authorList>
    </citation>
    <scope>NUCLEOTIDE SEQUENCE [LARGE SCALE GENOMIC DNA]</scope>
    <source>
        <strain evidence="8 9">Mal33</strain>
    </source>
</reference>
<dbReference type="InterPro" id="IPR046778">
    <property type="entry name" value="UPF0758_N"/>
</dbReference>
<sequence length="324" mass="35771">MTAAKQPTDSATRRYQRYLPVIESVSARDGFPIDVVHRACDPEKRGFVTRVVNELVGQGWLLRESKTADQTLYRWNTGLGEFSPTRWLDEKLFGNQVKLAPQEDRPRERLLAWGAESLRTAELLAILVRSGRPGESAMMAGEHLANEFAGKLDRLPTAGRGELKSISPAVEKTAYCQIMAGIELGRRIAALAGPPKTSKICSTAEAAEFCRRHFARLVSDQRREEFHIVTLDTKNQVIDTHCITVGTLDASLVHPREVFRAAIKDAAQSIVLVHNHPSGDPTPSPEDFAVTRRLESAGDTIGIGVLDHIVLGRQGHVSIRQAEN</sequence>
<dbReference type="InterPro" id="IPR020891">
    <property type="entry name" value="UPF0758_CS"/>
</dbReference>
<evidence type="ECO:0000256" key="6">
    <source>
        <dbReference type="RuleBase" id="RU003797"/>
    </source>
</evidence>
<evidence type="ECO:0000313" key="9">
    <source>
        <dbReference type="Proteomes" id="UP000316770"/>
    </source>
</evidence>
<organism evidence="8 9">
    <name type="scientific">Rosistilla oblonga</name>
    <dbReference type="NCBI Taxonomy" id="2527990"/>
    <lineage>
        <taxon>Bacteria</taxon>
        <taxon>Pseudomonadati</taxon>
        <taxon>Planctomycetota</taxon>
        <taxon>Planctomycetia</taxon>
        <taxon>Pirellulales</taxon>
        <taxon>Pirellulaceae</taxon>
        <taxon>Rosistilla</taxon>
    </lineage>
</organism>
<dbReference type="RefSeq" id="WP_145284742.1">
    <property type="nucleotide sequence ID" value="NZ_CP036318.1"/>
</dbReference>
<keyword evidence="2" id="KW-0479">Metal-binding</keyword>
<proteinExistence type="inferred from homology"/>
<dbReference type="PANTHER" id="PTHR30471">
    <property type="entry name" value="DNA REPAIR PROTEIN RADC"/>
    <property type="match status" value="1"/>
</dbReference>
<dbReference type="GO" id="GO:0046872">
    <property type="term" value="F:metal ion binding"/>
    <property type="evidence" value="ECO:0007669"/>
    <property type="project" value="UniProtKB-KW"/>
</dbReference>
<feature type="domain" description="MPN" evidence="7">
    <location>
        <begin position="200"/>
        <end position="324"/>
    </location>
</feature>
<keyword evidence="9" id="KW-1185">Reference proteome</keyword>
<dbReference type="EMBL" id="CP036318">
    <property type="protein sequence ID" value="QDV56379.1"/>
    <property type="molecule type" value="Genomic_DNA"/>
</dbReference>
<comment type="similarity">
    <text evidence="6">Belongs to the UPF0758 family.</text>
</comment>
<dbReference type="CDD" id="cd08071">
    <property type="entry name" value="MPN_DUF2466"/>
    <property type="match status" value="1"/>
</dbReference>
<dbReference type="GO" id="GO:0008237">
    <property type="term" value="F:metallopeptidase activity"/>
    <property type="evidence" value="ECO:0007669"/>
    <property type="project" value="UniProtKB-KW"/>
</dbReference>
<gene>
    <name evidence="8" type="ORF">Mal33_23680</name>
</gene>
<dbReference type="Proteomes" id="UP000316770">
    <property type="component" value="Chromosome"/>
</dbReference>
<evidence type="ECO:0000256" key="4">
    <source>
        <dbReference type="ARBA" id="ARBA00022833"/>
    </source>
</evidence>
<evidence type="ECO:0000256" key="5">
    <source>
        <dbReference type="ARBA" id="ARBA00023049"/>
    </source>
</evidence>
<dbReference type="NCBIfam" id="TIGR00608">
    <property type="entry name" value="radc"/>
    <property type="match status" value="1"/>
</dbReference>
<dbReference type="NCBIfam" id="NF000642">
    <property type="entry name" value="PRK00024.1"/>
    <property type="match status" value="1"/>
</dbReference>
<protein>
    <recommendedName>
        <fullName evidence="7">MPN domain-containing protein</fullName>
    </recommendedName>
</protein>
<dbReference type="InterPro" id="IPR001405">
    <property type="entry name" value="UPF0758"/>
</dbReference>
<dbReference type="Pfam" id="PF04002">
    <property type="entry name" value="RadC"/>
    <property type="match status" value="1"/>
</dbReference>
<evidence type="ECO:0000256" key="1">
    <source>
        <dbReference type="ARBA" id="ARBA00022670"/>
    </source>
</evidence>
<dbReference type="InterPro" id="IPR037518">
    <property type="entry name" value="MPN"/>
</dbReference>